<comment type="caution">
    <text evidence="2">The sequence shown here is derived from an EMBL/GenBank/DDBJ whole genome shotgun (WGS) entry which is preliminary data.</text>
</comment>
<feature type="region of interest" description="Disordered" evidence="1">
    <location>
        <begin position="435"/>
        <end position="461"/>
    </location>
</feature>
<dbReference type="SUPFAM" id="SSF53448">
    <property type="entry name" value="Nucleotide-diphospho-sugar transferases"/>
    <property type="match status" value="1"/>
</dbReference>
<dbReference type="GO" id="GO:0016757">
    <property type="term" value="F:glycosyltransferase activity"/>
    <property type="evidence" value="ECO:0007669"/>
    <property type="project" value="InterPro"/>
</dbReference>
<organism evidence="2 3">
    <name type="scientific">Polarella glacialis</name>
    <name type="common">Dinoflagellate</name>
    <dbReference type="NCBI Taxonomy" id="89957"/>
    <lineage>
        <taxon>Eukaryota</taxon>
        <taxon>Sar</taxon>
        <taxon>Alveolata</taxon>
        <taxon>Dinophyceae</taxon>
        <taxon>Suessiales</taxon>
        <taxon>Suessiaceae</taxon>
        <taxon>Polarella</taxon>
    </lineage>
</organism>
<sequence length="594" mass="65457">MTGGLQASSSGPQIVKIELSPSPSLAAPIDMATPEPNPSVAATPAAVATSRDSSPVGYFPNLSLAYGTLASSLHRLKSSRLVGGGSLVAMAQNAALQKQLRGPFAFVTVLFGTSYGYCIEAAVLGESLRATGTKHALLLLHTADVPSEWLCMLQAVGWQLRQVEYLEGKGLYTGGKTGRFAHVFTKLRVFLLTEFEKIVLLDTDLLVRRNMDCLFLRAAPAALRRHAAADFPDGKRINGAEFYDATGNQSSGINAGVMILEPSARDFEIMSREIQDEWHPEHHESRMPEQDYLTRFYVDRWHALGVQYNYQVHQIAFTDRGGLEQCPRLALDYEEVSVVHFSACPKPRDLLTEPAYAGLSKTSFADQVLCKAYLEGMSQDRRGRGGASGRGAAAIEAQLRSVTWCAALEWFQAWDRLVERLPEIAQLAARARPASVASLPDRAADNDKADETPVSELEGHPPEVQKLLLDNSESEPADAAAKKLPETPPTYWKRKWSCKMPPKKVLPFELPTCPVPSHGWLRQMDEDEDEDEEEEEEEDDDMGDEDEDDEEYVYESQLEHHVNVCPDPAEMSPDSTAAKIEEAAGRVSARAPDK</sequence>
<evidence type="ECO:0000313" key="2">
    <source>
        <dbReference type="EMBL" id="CAE8617493.1"/>
    </source>
</evidence>
<keyword evidence="3" id="KW-1185">Reference proteome</keyword>
<feature type="region of interest" description="Disordered" evidence="1">
    <location>
        <begin position="510"/>
        <end position="594"/>
    </location>
</feature>
<dbReference type="Pfam" id="PF01501">
    <property type="entry name" value="Glyco_transf_8"/>
    <property type="match status" value="1"/>
</dbReference>
<dbReference type="InterPro" id="IPR029044">
    <property type="entry name" value="Nucleotide-diphossugar_trans"/>
</dbReference>
<name>A0A813FT15_POLGL</name>
<evidence type="ECO:0000313" key="3">
    <source>
        <dbReference type="Proteomes" id="UP000654075"/>
    </source>
</evidence>
<feature type="compositionally biased region" description="Acidic residues" evidence="1">
    <location>
        <begin position="525"/>
        <end position="553"/>
    </location>
</feature>
<feature type="non-terminal residue" evidence="2">
    <location>
        <position position="594"/>
    </location>
</feature>
<dbReference type="EMBL" id="CAJNNV010026177">
    <property type="protein sequence ID" value="CAE8617493.1"/>
    <property type="molecule type" value="Genomic_DNA"/>
</dbReference>
<evidence type="ECO:0000256" key="1">
    <source>
        <dbReference type="SAM" id="MobiDB-lite"/>
    </source>
</evidence>
<accession>A0A813FT15</accession>
<dbReference type="OrthoDB" id="2014201at2759"/>
<gene>
    <name evidence="2" type="ORF">PGLA1383_LOCUS35154</name>
</gene>
<dbReference type="InterPro" id="IPR050587">
    <property type="entry name" value="GNT1/Glycosyltrans_8"/>
</dbReference>
<dbReference type="AlphaFoldDB" id="A0A813FT15"/>
<dbReference type="Proteomes" id="UP000654075">
    <property type="component" value="Unassembled WGS sequence"/>
</dbReference>
<reference evidence="2" key="1">
    <citation type="submission" date="2021-02" db="EMBL/GenBank/DDBJ databases">
        <authorList>
            <person name="Dougan E. K."/>
            <person name="Rhodes N."/>
            <person name="Thang M."/>
            <person name="Chan C."/>
        </authorList>
    </citation>
    <scope>NUCLEOTIDE SEQUENCE</scope>
</reference>
<dbReference type="InterPro" id="IPR002495">
    <property type="entry name" value="Glyco_trans_8"/>
</dbReference>
<proteinExistence type="predicted"/>
<dbReference type="Gene3D" id="3.90.550.10">
    <property type="entry name" value="Spore Coat Polysaccharide Biosynthesis Protein SpsA, Chain A"/>
    <property type="match status" value="1"/>
</dbReference>
<protein>
    <recommendedName>
        <fullName evidence="4">Nucleotide-diphospho-sugar transferase domain-containing protein</fullName>
    </recommendedName>
</protein>
<dbReference type="PANTHER" id="PTHR11183">
    <property type="entry name" value="GLYCOGENIN SUBFAMILY MEMBER"/>
    <property type="match status" value="1"/>
</dbReference>
<evidence type="ECO:0008006" key="4">
    <source>
        <dbReference type="Google" id="ProtNLM"/>
    </source>
</evidence>
<feature type="compositionally biased region" description="Basic and acidic residues" evidence="1">
    <location>
        <begin position="442"/>
        <end position="461"/>
    </location>
</feature>